<evidence type="ECO:0008006" key="3">
    <source>
        <dbReference type="Google" id="ProtNLM"/>
    </source>
</evidence>
<name>A0A1Y1VQV8_9FUNG</name>
<dbReference type="PANTHER" id="PTHR36423:SF2">
    <property type="entry name" value="AFR070WP"/>
    <property type="match status" value="1"/>
</dbReference>
<dbReference type="PANTHER" id="PTHR36423">
    <property type="entry name" value="AFR070WP"/>
    <property type="match status" value="1"/>
</dbReference>
<protein>
    <recommendedName>
        <fullName evidence="3">Dopa 4,5-dioxygenase</fullName>
    </recommendedName>
</protein>
<dbReference type="EMBL" id="MCFE01001281">
    <property type="protein sequence ID" value="ORX63660.1"/>
    <property type="molecule type" value="Genomic_DNA"/>
</dbReference>
<dbReference type="InterPro" id="IPR023389">
    <property type="entry name" value="DOPA-like_sf"/>
</dbReference>
<dbReference type="InParanoid" id="A0A1Y1VQV8"/>
<dbReference type="OrthoDB" id="9970095at2759"/>
<accession>A0A1Y1VQV8</accession>
<organism evidence="1 2">
    <name type="scientific">Basidiobolus meristosporus CBS 931.73</name>
    <dbReference type="NCBI Taxonomy" id="1314790"/>
    <lineage>
        <taxon>Eukaryota</taxon>
        <taxon>Fungi</taxon>
        <taxon>Fungi incertae sedis</taxon>
        <taxon>Zoopagomycota</taxon>
        <taxon>Entomophthoromycotina</taxon>
        <taxon>Basidiobolomycetes</taxon>
        <taxon>Basidiobolales</taxon>
        <taxon>Basidiobolaceae</taxon>
        <taxon>Basidiobolus</taxon>
    </lineage>
</organism>
<dbReference type="InterPro" id="IPR014980">
    <property type="entry name" value="DOPA_dioxygen"/>
</dbReference>
<dbReference type="Proteomes" id="UP000193498">
    <property type="component" value="Unassembled WGS sequence"/>
</dbReference>
<keyword evidence="2" id="KW-1185">Reference proteome</keyword>
<dbReference type="Pfam" id="PF08883">
    <property type="entry name" value="DOPA_dioxygen"/>
    <property type="match status" value="1"/>
</dbReference>
<dbReference type="SUPFAM" id="SSF143410">
    <property type="entry name" value="DOPA-like"/>
    <property type="match status" value="1"/>
</dbReference>
<evidence type="ECO:0000313" key="2">
    <source>
        <dbReference type="Proteomes" id="UP000193498"/>
    </source>
</evidence>
<comment type="caution">
    <text evidence="1">The sequence shown here is derived from an EMBL/GenBank/DDBJ whole genome shotgun (WGS) entry which is preliminary data.</text>
</comment>
<reference evidence="1 2" key="1">
    <citation type="submission" date="2016-07" db="EMBL/GenBank/DDBJ databases">
        <title>Pervasive Adenine N6-methylation of Active Genes in Fungi.</title>
        <authorList>
            <consortium name="DOE Joint Genome Institute"/>
            <person name="Mondo S.J."/>
            <person name="Dannebaum R.O."/>
            <person name="Kuo R.C."/>
            <person name="Labutti K."/>
            <person name="Haridas S."/>
            <person name="Kuo A."/>
            <person name="Salamov A."/>
            <person name="Ahrendt S.R."/>
            <person name="Lipzen A."/>
            <person name="Sullivan W."/>
            <person name="Andreopoulos W.B."/>
            <person name="Clum A."/>
            <person name="Lindquist E."/>
            <person name="Daum C."/>
            <person name="Ramamoorthy G.K."/>
            <person name="Gryganskyi A."/>
            <person name="Culley D."/>
            <person name="Magnuson J.K."/>
            <person name="James T.Y."/>
            <person name="O'Malley M.A."/>
            <person name="Stajich J.E."/>
            <person name="Spatafora J.W."/>
            <person name="Visel A."/>
            <person name="Grigoriev I.V."/>
        </authorList>
    </citation>
    <scope>NUCLEOTIDE SEQUENCE [LARGE SCALE GENOMIC DNA]</scope>
    <source>
        <strain evidence="1 2">CBS 931.73</strain>
    </source>
</reference>
<dbReference type="AlphaFoldDB" id="A0A1Y1VQV8"/>
<proteinExistence type="predicted"/>
<evidence type="ECO:0000313" key="1">
    <source>
        <dbReference type="EMBL" id="ORX63660.1"/>
    </source>
</evidence>
<dbReference type="Gene3D" id="3.30.70.1240">
    <property type="entry name" value="DOPA-like domains"/>
    <property type="match status" value="1"/>
</dbReference>
<gene>
    <name evidence="1" type="ORF">K493DRAFT_322095</name>
</gene>
<sequence length="143" mass="16696">MGWDLSELKEFHFHVYFFQNNKASRDKAHQLRKDIEQLTAEGHFVAVPLKNAFNEEPRGPHPCGSFEVWCPREYLSQVLSFFILNRRGLSILIHPLSRHEVLDHTERSMWLGTPYPLDITALQEELDEVPFQYPELGLGYSAK</sequence>